<evidence type="ECO:0000259" key="1">
    <source>
        <dbReference type="Pfam" id="PF12697"/>
    </source>
</evidence>
<evidence type="ECO:0000313" key="2">
    <source>
        <dbReference type="EMBL" id="ORA18546.1"/>
    </source>
</evidence>
<dbReference type="PANTHER" id="PTHR43798">
    <property type="entry name" value="MONOACYLGLYCEROL LIPASE"/>
    <property type="match status" value="1"/>
</dbReference>
<dbReference type="GO" id="GO:0016020">
    <property type="term" value="C:membrane"/>
    <property type="evidence" value="ECO:0007669"/>
    <property type="project" value="TreeGrafter"/>
</dbReference>
<dbReference type="InterPro" id="IPR050266">
    <property type="entry name" value="AB_hydrolase_sf"/>
</dbReference>
<dbReference type="OrthoDB" id="3371334at2"/>
<reference evidence="2 3" key="1">
    <citation type="submission" date="2016-12" db="EMBL/GenBank/DDBJ databases">
        <title>The new phylogeny of genus Mycobacterium.</title>
        <authorList>
            <person name="Tortoli E."/>
            <person name="Trovato A."/>
            <person name="Cirillo D.M."/>
        </authorList>
    </citation>
    <scope>NUCLEOTIDE SEQUENCE [LARGE SCALE GENOMIC DNA]</scope>
    <source>
        <strain evidence="2 3">DSM 45069</strain>
    </source>
</reference>
<gene>
    <name evidence="2" type="ORF">BST14_06920</name>
</gene>
<dbReference type="Proteomes" id="UP000192707">
    <property type="component" value="Unassembled WGS sequence"/>
</dbReference>
<dbReference type="InterPro" id="IPR000073">
    <property type="entry name" value="AB_hydrolase_1"/>
</dbReference>
<dbReference type="RefSeq" id="WP_083063840.1">
    <property type="nucleotide sequence ID" value="NZ_MVHG01000010.1"/>
</dbReference>
<organism evidence="2 3">
    <name type="scientific">Mycobacterium arosiense ATCC BAA-1401 = DSM 45069</name>
    <dbReference type="NCBI Taxonomy" id="1265311"/>
    <lineage>
        <taxon>Bacteria</taxon>
        <taxon>Bacillati</taxon>
        <taxon>Actinomycetota</taxon>
        <taxon>Actinomycetes</taxon>
        <taxon>Mycobacteriales</taxon>
        <taxon>Mycobacteriaceae</taxon>
        <taxon>Mycobacterium</taxon>
        <taxon>Mycobacterium avium complex (MAC)</taxon>
    </lineage>
</organism>
<dbReference type="Gene3D" id="3.40.50.1820">
    <property type="entry name" value="alpha/beta hydrolase"/>
    <property type="match status" value="1"/>
</dbReference>
<dbReference type="Pfam" id="PF12697">
    <property type="entry name" value="Abhydrolase_6"/>
    <property type="match status" value="1"/>
</dbReference>
<dbReference type="PANTHER" id="PTHR43798:SF33">
    <property type="entry name" value="HYDROLASE, PUTATIVE (AFU_ORTHOLOGUE AFUA_2G14860)-RELATED"/>
    <property type="match status" value="1"/>
</dbReference>
<evidence type="ECO:0000313" key="3">
    <source>
        <dbReference type="Proteomes" id="UP000192707"/>
    </source>
</evidence>
<dbReference type="InterPro" id="IPR029058">
    <property type="entry name" value="AB_hydrolase_fold"/>
</dbReference>
<comment type="caution">
    <text evidence="2">The sequence shown here is derived from an EMBL/GenBank/DDBJ whole genome shotgun (WGS) entry which is preliminary data.</text>
</comment>
<protein>
    <recommendedName>
        <fullName evidence="1">AB hydrolase-1 domain-containing protein</fullName>
    </recommendedName>
</protein>
<name>A0A1W9ZM76_MYCAI</name>
<keyword evidence="3" id="KW-1185">Reference proteome</keyword>
<dbReference type="EMBL" id="MVHG01000010">
    <property type="protein sequence ID" value="ORA18546.1"/>
    <property type="molecule type" value="Genomic_DNA"/>
</dbReference>
<dbReference type="SUPFAM" id="SSF53474">
    <property type="entry name" value="alpha/beta-Hydrolases"/>
    <property type="match status" value="1"/>
</dbReference>
<dbReference type="GO" id="GO:0003824">
    <property type="term" value="F:catalytic activity"/>
    <property type="evidence" value="ECO:0007669"/>
    <property type="project" value="UniProtKB-ARBA"/>
</dbReference>
<dbReference type="AlphaFoldDB" id="A0A1W9ZM76"/>
<sequence>MTERKRNPTLRPVRQVTAPRLEFRTIHGYKRAYRIAGSGPALLLIHGIGDNSTTWNTVQAKLAQRFTVIAPDLLGHGRSDKPRADYSIAAYANGMRDLLSVLDIERVTIVGHSLGGGVAMQFAYQFPHLVDRLILVGAGGVTKDVNFVLRWASLPLGSEAIAVLRLPLVLPAVQLMGRVLGMALGSSGLARDLPNVLRILDDLPEPTASAAFSRTLRAVVDWRGQIVTMLDRCYLTEAIPVQIIWGTKDVVVPVRHAWMAHAAMPGSRLEIFEGSGHFPFHDDPARFIDVVERFIDSTDPAEYDQANLRSLLRSGGGERAVSGPAPTRVAVLNAMGSDERSAT</sequence>
<feature type="domain" description="AB hydrolase-1" evidence="1">
    <location>
        <begin position="42"/>
        <end position="289"/>
    </location>
</feature>
<proteinExistence type="predicted"/>
<dbReference type="PRINTS" id="PR00111">
    <property type="entry name" value="ABHYDROLASE"/>
</dbReference>
<accession>A0A1W9ZM76</accession>